<dbReference type="PANTHER" id="PTHR33710:SF64">
    <property type="entry name" value="ENDONUCLEASE_EXONUCLEASE_PHOSPHATASE DOMAIN-CONTAINING PROTEIN"/>
    <property type="match status" value="1"/>
</dbReference>
<comment type="caution">
    <text evidence="2">The sequence shown here is derived from an EMBL/GenBank/DDBJ whole genome shotgun (WGS) entry which is preliminary data.</text>
</comment>
<name>A0AAE0AXM6_9ROSI</name>
<sequence>MLAMSWNVRCLGKAEKRRKVRDVVLSQNPAILFIQESKLDVFDSRVIRNLGGVVLTRGVGVEAVGSAGGLITMWNEDLVSIKDCISNKWCIILVVVLKKLDKDVVLCNVNASNLESERRELWSFICSAQQFFSAPWCIGEDFNTILNESERKKDSFNTWSVKSFNDFILQAKVVDIPLCGAAFTWSNNREDGSWTRLDRFLVCPNILSWFPNVVQRGLPRTISDHCAISLGTIKENWGPSPFKFNNEWLEDKELMAVVQKAWVDSNVTRSSIYILHTKLRSSKCKIKGWALAKMRDKASTKSIEDRLAKIDERAASGCWTEPLRQERLEANVELWKLLRLEEQEWRQKSRVKWLLEGDRNTRFFHCVASGKKRRNFIENIYFDGVVKSNVDEVRNGVADFFENQYKNVPWCHPKFNGLHVKKLSNEERESLEEKFSMEEVWAAVSSCDGNKGPGPDGFNMNFVKENWKVIKIDFMKFMEEFH</sequence>
<dbReference type="InterPro" id="IPR036691">
    <property type="entry name" value="Endo/exonu/phosph_ase_sf"/>
</dbReference>
<evidence type="ECO:0000259" key="1">
    <source>
        <dbReference type="Pfam" id="PF03372"/>
    </source>
</evidence>
<accession>A0AAE0AXM6</accession>
<dbReference type="EMBL" id="JANJYJ010000002">
    <property type="protein sequence ID" value="KAK3226022.1"/>
    <property type="molecule type" value="Genomic_DNA"/>
</dbReference>
<gene>
    <name evidence="2" type="ORF">Dsin_005884</name>
</gene>
<feature type="domain" description="Endonuclease/exonuclease/phosphatase" evidence="1">
    <location>
        <begin position="4"/>
        <end position="225"/>
    </location>
</feature>
<dbReference type="GO" id="GO:0003824">
    <property type="term" value="F:catalytic activity"/>
    <property type="evidence" value="ECO:0007669"/>
    <property type="project" value="InterPro"/>
</dbReference>
<dbReference type="InterPro" id="IPR005135">
    <property type="entry name" value="Endo/exonuclease/phosphatase"/>
</dbReference>
<reference evidence="2" key="1">
    <citation type="journal article" date="2023" name="Plant J.">
        <title>Genome sequences and population genomics provide insights into the demographic history, inbreeding, and mutation load of two 'living fossil' tree species of Dipteronia.</title>
        <authorList>
            <person name="Feng Y."/>
            <person name="Comes H.P."/>
            <person name="Chen J."/>
            <person name="Zhu S."/>
            <person name="Lu R."/>
            <person name="Zhang X."/>
            <person name="Li P."/>
            <person name="Qiu J."/>
            <person name="Olsen K.M."/>
            <person name="Qiu Y."/>
        </authorList>
    </citation>
    <scope>NUCLEOTIDE SEQUENCE</scope>
    <source>
        <strain evidence="2">NBL</strain>
    </source>
</reference>
<evidence type="ECO:0000313" key="3">
    <source>
        <dbReference type="Proteomes" id="UP001281410"/>
    </source>
</evidence>
<dbReference type="PANTHER" id="PTHR33710">
    <property type="entry name" value="BNAC02G09200D PROTEIN"/>
    <property type="match status" value="1"/>
</dbReference>
<dbReference type="Gene3D" id="3.60.10.10">
    <property type="entry name" value="Endonuclease/exonuclease/phosphatase"/>
    <property type="match status" value="1"/>
</dbReference>
<keyword evidence="3" id="KW-1185">Reference proteome</keyword>
<dbReference type="SUPFAM" id="SSF56219">
    <property type="entry name" value="DNase I-like"/>
    <property type="match status" value="1"/>
</dbReference>
<dbReference type="AlphaFoldDB" id="A0AAE0AXM6"/>
<protein>
    <recommendedName>
        <fullName evidence="1">Endonuclease/exonuclease/phosphatase domain-containing protein</fullName>
    </recommendedName>
</protein>
<dbReference type="Proteomes" id="UP001281410">
    <property type="component" value="Unassembled WGS sequence"/>
</dbReference>
<organism evidence="2 3">
    <name type="scientific">Dipteronia sinensis</name>
    <dbReference type="NCBI Taxonomy" id="43782"/>
    <lineage>
        <taxon>Eukaryota</taxon>
        <taxon>Viridiplantae</taxon>
        <taxon>Streptophyta</taxon>
        <taxon>Embryophyta</taxon>
        <taxon>Tracheophyta</taxon>
        <taxon>Spermatophyta</taxon>
        <taxon>Magnoliopsida</taxon>
        <taxon>eudicotyledons</taxon>
        <taxon>Gunneridae</taxon>
        <taxon>Pentapetalae</taxon>
        <taxon>rosids</taxon>
        <taxon>malvids</taxon>
        <taxon>Sapindales</taxon>
        <taxon>Sapindaceae</taxon>
        <taxon>Hippocastanoideae</taxon>
        <taxon>Acereae</taxon>
        <taxon>Dipteronia</taxon>
    </lineage>
</organism>
<dbReference type="Pfam" id="PF03372">
    <property type="entry name" value="Exo_endo_phos"/>
    <property type="match status" value="1"/>
</dbReference>
<evidence type="ECO:0000313" key="2">
    <source>
        <dbReference type="EMBL" id="KAK3226022.1"/>
    </source>
</evidence>
<proteinExistence type="predicted"/>